<keyword evidence="2" id="KW-1185">Reference proteome</keyword>
<dbReference type="Gene3D" id="3.40.50.80">
    <property type="entry name" value="Nucleotide-binding domain of ferredoxin-NADP reductase (FNR) module"/>
    <property type="match status" value="1"/>
</dbReference>
<dbReference type="InterPro" id="IPR039261">
    <property type="entry name" value="FNR_nucleotide-bd"/>
</dbReference>
<dbReference type="Proteomes" id="UP001199642">
    <property type="component" value="Chromosome"/>
</dbReference>
<name>A0ABY3RSC9_9MICO</name>
<accession>A0ABY3RSC9</accession>
<organism evidence="1 2">
    <name type="scientific">Microbacterium resistens</name>
    <dbReference type="NCBI Taxonomy" id="156977"/>
    <lineage>
        <taxon>Bacteria</taxon>
        <taxon>Bacillati</taxon>
        <taxon>Actinomycetota</taxon>
        <taxon>Actinomycetes</taxon>
        <taxon>Micrococcales</taxon>
        <taxon>Microbacteriaceae</taxon>
        <taxon>Microbacterium</taxon>
    </lineage>
</organism>
<gene>
    <name evidence="1" type="ORF">K8F61_14315</name>
</gene>
<sequence>MSPTDHDREHYVLAGVGTDVPFLNRLLGALPLDGYGQVFIESAGPMTLRGWPGPPGLMPIQVRQDLAPARDGRLPRPGEVLADALGSWAEEWLPEPGTRRPLPFTLWIGAAGHPAVDRLCARLTREHPWLHLHHPTGATASGR</sequence>
<reference evidence="1 2" key="1">
    <citation type="submission" date="2023-01" db="EMBL/GenBank/DDBJ databases">
        <title>Characterization of estradiol degrading bacteria Microbacterium sp. MZT7 and reveal degrading genes through genome analysis.</title>
        <authorList>
            <person name="Hao P."/>
            <person name="Gao Y."/>
        </authorList>
    </citation>
    <scope>NUCLEOTIDE SEQUENCE [LARGE SCALE GENOMIC DNA]</scope>
    <source>
        <strain evidence="1 2">MZT7</strain>
    </source>
</reference>
<dbReference type="EMBL" id="CP082781">
    <property type="protein sequence ID" value="UGS25816.1"/>
    <property type="molecule type" value="Genomic_DNA"/>
</dbReference>
<evidence type="ECO:0000313" key="1">
    <source>
        <dbReference type="EMBL" id="UGS25816.1"/>
    </source>
</evidence>
<evidence type="ECO:0000313" key="2">
    <source>
        <dbReference type="Proteomes" id="UP001199642"/>
    </source>
</evidence>
<evidence type="ECO:0008006" key="3">
    <source>
        <dbReference type="Google" id="ProtNLM"/>
    </source>
</evidence>
<protein>
    <recommendedName>
        <fullName evidence="3">Siderophore-interacting protein C-terminal domain-containing protein</fullName>
    </recommendedName>
</protein>
<dbReference type="RefSeq" id="WP_231819587.1">
    <property type="nucleotide sequence ID" value="NZ_CP082781.1"/>
</dbReference>
<proteinExistence type="predicted"/>